<evidence type="ECO:0008006" key="4">
    <source>
        <dbReference type="Google" id="ProtNLM"/>
    </source>
</evidence>
<gene>
    <name evidence="2" type="ORF">SJ2017_3516</name>
</gene>
<sequence length="128" mass="13340">MRKLLLLSLSFFAFSASANIIYDKTGVDDKDFIYDEHQCIEMSQQVQKNDSSRGVISSAAKGAAVGAAGTAIAGGSGSDGAKIGAGIGVASGLLGGSRDRRANEANYEAEKETVVRNCMANRGYTILN</sequence>
<dbReference type="RefSeq" id="WP_055024915.1">
    <property type="nucleotide sequence ID" value="NZ_CANMJJ010000018.1"/>
</dbReference>
<evidence type="ECO:0000256" key="1">
    <source>
        <dbReference type="SAM" id="SignalP"/>
    </source>
</evidence>
<keyword evidence="3" id="KW-1185">Reference proteome</keyword>
<evidence type="ECO:0000313" key="2">
    <source>
        <dbReference type="EMBL" id="ARD23765.1"/>
    </source>
</evidence>
<dbReference type="EMBL" id="CP020472">
    <property type="protein sequence ID" value="ARD23765.1"/>
    <property type="molecule type" value="Genomic_DNA"/>
</dbReference>
<dbReference type="Proteomes" id="UP000191820">
    <property type="component" value="Chromosome"/>
</dbReference>
<reference evidence="2 3" key="1">
    <citation type="submission" date="2017-03" db="EMBL/GenBank/DDBJ databases">
        <title>Genome sequencing of Shewanella japonica KCTC 22435.</title>
        <authorList>
            <person name="Kim K.M."/>
        </authorList>
    </citation>
    <scope>NUCLEOTIDE SEQUENCE [LARGE SCALE GENOMIC DNA]</scope>
    <source>
        <strain evidence="2 3">KCTC 22435</strain>
    </source>
</reference>
<accession>A0ABN4YK13</accession>
<name>A0ABN4YK13_9GAMM</name>
<feature type="signal peptide" evidence="1">
    <location>
        <begin position="1"/>
        <end position="18"/>
    </location>
</feature>
<keyword evidence="1" id="KW-0732">Signal</keyword>
<proteinExistence type="predicted"/>
<evidence type="ECO:0000313" key="3">
    <source>
        <dbReference type="Proteomes" id="UP000191820"/>
    </source>
</evidence>
<organism evidence="2 3">
    <name type="scientific">Shewanella japonica</name>
    <dbReference type="NCBI Taxonomy" id="93973"/>
    <lineage>
        <taxon>Bacteria</taxon>
        <taxon>Pseudomonadati</taxon>
        <taxon>Pseudomonadota</taxon>
        <taxon>Gammaproteobacteria</taxon>
        <taxon>Alteromonadales</taxon>
        <taxon>Shewanellaceae</taxon>
        <taxon>Shewanella</taxon>
    </lineage>
</organism>
<feature type="chain" id="PRO_5046060430" description="Glycine zipper family protein" evidence="1">
    <location>
        <begin position="19"/>
        <end position="128"/>
    </location>
</feature>
<protein>
    <recommendedName>
        <fullName evidence="4">Glycine zipper family protein</fullName>
    </recommendedName>
</protein>